<evidence type="ECO:0000313" key="10">
    <source>
        <dbReference type="Proteomes" id="UP000294830"/>
    </source>
</evidence>
<feature type="domain" description="DDH" evidence="6">
    <location>
        <begin position="80"/>
        <end position="229"/>
    </location>
</feature>
<keyword evidence="4" id="KW-0378">Hydrolase</keyword>
<protein>
    <recommendedName>
        <fullName evidence="2">Single-stranded-DNA-specific exonuclease RecJ</fullName>
    </recommendedName>
</protein>
<dbReference type="Gene3D" id="3.10.310.30">
    <property type="match status" value="1"/>
</dbReference>
<dbReference type="AlphaFoldDB" id="A0A4R2F024"/>
<feature type="domain" description="DHHA1" evidence="7">
    <location>
        <begin position="354"/>
        <end position="443"/>
    </location>
</feature>
<evidence type="ECO:0000256" key="5">
    <source>
        <dbReference type="ARBA" id="ARBA00022839"/>
    </source>
</evidence>
<comment type="similarity">
    <text evidence="1">Belongs to the RecJ family.</text>
</comment>
<dbReference type="InterPro" id="IPR038763">
    <property type="entry name" value="DHH_sf"/>
</dbReference>
<feature type="domain" description="RecJ OB" evidence="8">
    <location>
        <begin position="458"/>
        <end position="568"/>
    </location>
</feature>
<dbReference type="Pfam" id="PF01368">
    <property type="entry name" value="DHH"/>
    <property type="match status" value="1"/>
</dbReference>
<accession>A0A4R2F024</accession>
<evidence type="ECO:0000256" key="4">
    <source>
        <dbReference type="ARBA" id="ARBA00022801"/>
    </source>
</evidence>
<reference evidence="9 10" key="1">
    <citation type="submission" date="2019-03" db="EMBL/GenBank/DDBJ databases">
        <title>Genomic Encyclopedia of Archaeal and Bacterial Type Strains, Phase II (KMG-II): from individual species to whole genera.</title>
        <authorList>
            <person name="Goeker M."/>
        </authorList>
    </citation>
    <scope>NUCLEOTIDE SEQUENCE [LARGE SCALE GENOMIC DNA]</scope>
    <source>
        <strain evidence="9 10">RL-C</strain>
    </source>
</reference>
<dbReference type="PANTHER" id="PTHR30255:SF2">
    <property type="entry name" value="SINGLE-STRANDED-DNA-SPECIFIC EXONUCLEASE RECJ"/>
    <property type="match status" value="1"/>
</dbReference>
<dbReference type="SUPFAM" id="SSF64182">
    <property type="entry name" value="DHH phosphoesterases"/>
    <property type="match status" value="1"/>
</dbReference>
<evidence type="ECO:0000259" key="7">
    <source>
        <dbReference type="Pfam" id="PF02272"/>
    </source>
</evidence>
<dbReference type="GO" id="GO:0006310">
    <property type="term" value="P:DNA recombination"/>
    <property type="evidence" value="ECO:0007669"/>
    <property type="project" value="InterPro"/>
</dbReference>
<dbReference type="RefSeq" id="WP_131838037.1">
    <property type="nucleotide sequence ID" value="NZ_SLWB01000001.1"/>
</dbReference>
<evidence type="ECO:0000256" key="3">
    <source>
        <dbReference type="ARBA" id="ARBA00022722"/>
    </source>
</evidence>
<dbReference type="GO" id="GO:0003676">
    <property type="term" value="F:nucleic acid binding"/>
    <property type="evidence" value="ECO:0007669"/>
    <property type="project" value="InterPro"/>
</dbReference>
<organism evidence="9 10">
    <name type="scientific">Acetobacteroides hydrogenigenes</name>
    <dbReference type="NCBI Taxonomy" id="979970"/>
    <lineage>
        <taxon>Bacteria</taxon>
        <taxon>Pseudomonadati</taxon>
        <taxon>Bacteroidota</taxon>
        <taxon>Bacteroidia</taxon>
        <taxon>Bacteroidales</taxon>
        <taxon>Rikenellaceae</taxon>
        <taxon>Acetobacteroides</taxon>
    </lineage>
</organism>
<dbReference type="OrthoDB" id="9809852at2"/>
<keyword evidence="5 9" id="KW-0269">Exonuclease</keyword>
<dbReference type="EMBL" id="SLWB01000001">
    <property type="protein sequence ID" value="TCN73263.1"/>
    <property type="molecule type" value="Genomic_DNA"/>
</dbReference>
<evidence type="ECO:0000259" key="8">
    <source>
        <dbReference type="Pfam" id="PF17768"/>
    </source>
</evidence>
<dbReference type="PANTHER" id="PTHR30255">
    <property type="entry name" value="SINGLE-STRANDED-DNA-SPECIFIC EXONUCLEASE RECJ"/>
    <property type="match status" value="1"/>
</dbReference>
<dbReference type="InterPro" id="IPR041122">
    <property type="entry name" value="RecJ_OB"/>
</dbReference>
<keyword evidence="3" id="KW-0540">Nuclease</keyword>
<proteinExistence type="inferred from homology"/>
<dbReference type="Pfam" id="PF02272">
    <property type="entry name" value="DHHA1"/>
    <property type="match status" value="1"/>
</dbReference>
<keyword evidence="10" id="KW-1185">Reference proteome</keyword>
<evidence type="ECO:0000256" key="2">
    <source>
        <dbReference type="ARBA" id="ARBA00019841"/>
    </source>
</evidence>
<dbReference type="InterPro" id="IPR051673">
    <property type="entry name" value="SSDNA_exonuclease_RecJ"/>
</dbReference>
<dbReference type="NCBIfam" id="TIGR00644">
    <property type="entry name" value="recJ"/>
    <property type="match status" value="1"/>
</dbReference>
<dbReference type="Proteomes" id="UP000294830">
    <property type="component" value="Unassembled WGS sequence"/>
</dbReference>
<dbReference type="Pfam" id="PF17768">
    <property type="entry name" value="RecJ_OB"/>
    <property type="match status" value="1"/>
</dbReference>
<dbReference type="InterPro" id="IPR003156">
    <property type="entry name" value="DHHA1_dom"/>
</dbReference>
<evidence type="ECO:0000256" key="1">
    <source>
        <dbReference type="ARBA" id="ARBA00005915"/>
    </source>
</evidence>
<dbReference type="GO" id="GO:0008409">
    <property type="term" value="F:5'-3' exonuclease activity"/>
    <property type="evidence" value="ECO:0007669"/>
    <property type="project" value="InterPro"/>
</dbReference>
<evidence type="ECO:0000313" key="9">
    <source>
        <dbReference type="EMBL" id="TCN73263.1"/>
    </source>
</evidence>
<dbReference type="Gene3D" id="3.90.1640.30">
    <property type="match status" value="1"/>
</dbReference>
<gene>
    <name evidence="9" type="ORF">CLV25_101484</name>
</gene>
<dbReference type="InterPro" id="IPR001667">
    <property type="entry name" value="DDH_dom"/>
</dbReference>
<dbReference type="InterPro" id="IPR004610">
    <property type="entry name" value="RecJ"/>
</dbReference>
<sequence length="576" mass="64128">MVKSWVLKEQGNPEVVAELAASLGIDSVLANLLVQRGVTSFDDAKAFFRPSLSDLHDPFLLTDMDKAVERLHAAMANNEKILVYGDYDVDGTTAVALMYSFLRERYSNVSYYIPDRYSEGYGVSFKSIEYAAQNGYTLFITLDCGIKAVEKVAHAKTLGIDFVICDHHFPSDIIPDAVAVLDPKRTDCTYPFNDLSGCGVGFKLLQAYCQRYDIPFSELEGLLDLVAVSIASDIVPVIGENRVLAYFGLKRLNENPRYGLKSIIKLSGLDHHSIAIDDIVFKIGPRINAAGRMESGKTAVDLLTASNEEVAKEMANIINECNNDRKNVDRTITLDAFKFIETNPEFANRKSTVLFNPTWHKGVVGIVASRLIETYYRPTVVLTLSSNGFATGSARSVPGFDLYQAVETCSDLLENFGGHMYAAGLTLKVENVEKFSKRFEEVVCSMIKPEMLVPQIEIDSRLNLDEISPKFYRILKQFQPFGPGNMSPVFLTEEVYDNGDGRKVGNGAEHLKLDLIQENNPYKPIGAIGFGLADHYNNIKNGMAFKVCYAVVENHFRGVSTIQLRLKDIKMQNEPF</sequence>
<dbReference type="GO" id="GO:0006281">
    <property type="term" value="P:DNA repair"/>
    <property type="evidence" value="ECO:0007669"/>
    <property type="project" value="InterPro"/>
</dbReference>
<name>A0A4R2F024_9BACT</name>
<comment type="caution">
    <text evidence="9">The sequence shown here is derived from an EMBL/GenBank/DDBJ whole genome shotgun (WGS) entry which is preliminary data.</text>
</comment>
<evidence type="ECO:0000259" key="6">
    <source>
        <dbReference type="Pfam" id="PF01368"/>
    </source>
</evidence>